<keyword evidence="4" id="KW-0720">Serine protease</keyword>
<organism evidence="9 10">
    <name type="scientific">Klebsormidium nitens</name>
    <name type="common">Green alga</name>
    <name type="synonym">Ulothrix nitens</name>
    <dbReference type="NCBI Taxonomy" id="105231"/>
    <lineage>
        <taxon>Eukaryota</taxon>
        <taxon>Viridiplantae</taxon>
        <taxon>Streptophyta</taxon>
        <taxon>Klebsormidiophyceae</taxon>
        <taxon>Klebsormidiales</taxon>
        <taxon>Klebsormidiaceae</taxon>
        <taxon>Klebsormidium</taxon>
    </lineage>
</organism>
<keyword evidence="3" id="KW-0378">Hydrolase</keyword>
<dbReference type="FunFam" id="3.90.226.10:FF:000035">
    <property type="entry name" value="ATP-dependent Clp protease proteolytic subunit"/>
    <property type="match status" value="1"/>
</dbReference>
<dbReference type="InterPro" id="IPR033135">
    <property type="entry name" value="ClpP_His_AS"/>
</dbReference>
<dbReference type="InterPro" id="IPR029045">
    <property type="entry name" value="ClpP/crotonase-like_dom_sf"/>
</dbReference>
<dbReference type="GO" id="GO:0004176">
    <property type="term" value="F:ATP-dependent peptidase activity"/>
    <property type="evidence" value="ECO:0000318"/>
    <property type="project" value="GO_Central"/>
</dbReference>
<dbReference type="SUPFAM" id="SSF52096">
    <property type="entry name" value="ClpP/crotonase"/>
    <property type="match status" value="1"/>
</dbReference>
<evidence type="ECO:0000256" key="5">
    <source>
        <dbReference type="ARBA" id="ARBA00034021"/>
    </source>
</evidence>
<gene>
    <name evidence="9" type="ORF">KFL_002330050</name>
</gene>
<dbReference type="HAMAP" id="MF_00444">
    <property type="entry name" value="ClpP"/>
    <property type="match status" value="1"/>
</dbReference>
<dbReference type="Proteomes" id="UP000054558">
    <property type="component" value="Unassembled WGS sequence"/>
</dbReference>
<accession>A0A1Y1I382</accession>
<evidence type="ECO:0000256" key="7">
    <source>
        <dbReference type="RuleBase" id="RU003567"/>
    </source>
</evidence>
<dbReference type="OrthoDB" id="2017408at2759"/>
<feature type="active site" evidence="6">
    <location>
        <position position="235"/>
    </location>
</feature>
<evidence type="ECO:0000313" key="9">
    <source>
        <dbReference type="EMBL" id="GAQ85395.1"/>
    </source>
</evidence>
<sequence length="306" mass="32978">MAATQCVALKLQQVGLCTAAHNRQTTLHPVQNVVPLKHGSAALSSLGSISQRSALPSTAHRRHRAPASKGAARAEGLHLEKPADDILLQIPYTPSRPVLPKAQEVVTPRAARRKGPPPIAPTIWTPGGPIDMNTLMLRNRIIYIGSPIDGRVAQSVISSLVTLATVDEEKDIKLYLNTPGGSTYSVLAIYDAMTWVKPDISTVAFGLAASQGALLLSAGTKGKRFAMPNARIMIHQPSGGCGGTMEDVRRQANELQQSRSKLDLMFSEFTGQDLKTVQTATERDRFFSAAEACDFGLIDEILETEY</sequence>
<dbReference type="AlphaFoldDB" id="A0A1Y1I382"/>
<dbReference type="CDD" id="cd07017">
    <property type="entry name" value="S14_ClpP_2"/>
    <property type="match status" value="1"/>
</dbReference>
<keyword evidence="2 9" id="KW-0645">Protease</keyword>
<dbReference type="PROSITE" id="PS00382">
    <property type="entry name" value="CLP_PROTEASE_HIS"/>
    <property type="match status" value="1"/>
</dbReference>
<dbReference type="Pfam" id="PF00574">
    <property type="entry name" value="CLP_protease"/>
    <property type="match status" value="1"/>
</dbReference>
<dbReference type="InterPro" id="IPR023562">
    <property type="entry name" value="ClpP/TepA"/>
</dbReference>
<evidence type="ECO:0000256" key="8">
    <source>
        <dbReference type="SAM" id="MobiDB-lite"/>
    </source>
</evidence>
<dbReference type="GO" id="GO:0004252">
    <property type="term" value="F:serine-type endopeptidase activity"/>
    <property type="evidence" value="ECO:0000318"/>
    <property type="project" value="GO_Central"/>
</dbReference>
<dbReference type="GO" id="GO:0051117">
    <property type="term" value="F:ATPase binding"/>
    <property type="evidence" value="ECO:0000318"/>
    <property type="project" value="GO_Central"/>
</dbReference>
<evidence type="ECO:0000256" key="2">
    <source>
        <dbReference type="ARBA" id="ARBA00022670"/>
    </source>
</evidence>
<evidence type="ECO:0000256" key="6">
    <source>
        <dbReference type="PROSITE-ProRule" id="PRU10086"/>
    </source>
</evidence>
<dbReference type="InterPro" id="IPR001907">
    <property type="entry name" value="ClpP"/>
</dbReference>
<dbReference type="PRINTS" id="PR00127">
    <property type="entry name" value="CLPPROTEASEP"/>
</dbReference>
<evidence type="ECO:0000313" key="10">
    <source>
        <dbReference type="Proteomes" id="UP000054558"/>
    </source>
</evidence>
<dbReference type="PANTHER" id="PTHR10381:SF8">
    <property type="entry name" value="ATP-DEPENDENT CLP PROTEASE PROTEOLYTIC SUBUNIT 6, CHLOROPLASTIC"/>
    <property type="match status" value="1"/>
</dbReference>
<evidence type="ECO:0000256" key="4">
    <source>
        <dbReference type="ARBA" id="ARBA00022825"/>
    </source>
</evidence>
<protein>
    <recommendedName>
        <fullName evidence="7">ATP-dependent Clp protease proteolytic subunit</fullName>
    </recommendedName>
</protein>
<comment type="similarity">
    <text evidence="1 7">Belongs to the peptidase S14 family.</text>
</comment>
<proteinExistence type="inferred from homology"/>
<dbReference type="OMA" id="ADMDRDK"/>
<dbReference type="EMBL" id="DF237182">
    <property type="protein sequence ID" value="GAQ85395.1"/>
    <property type="molecule type" value="Genomic_DNA"/>
</dbReference>
<name>A0A1Y1I382_KLENI</name>
<evidence type="ECO:0000256" key="1">
    <source>
        <dbReference type="ARBA" id="ARBA00007039"/>
    </source>
</evidence>
<dbReference type="STRING" id="105231.A0A1Y1I382"/>
<dbReference type="GO" id="GO:0009368">
    <property type="term" value="C:endopeptidase Clp complex"/>
    <property type="evidence" value="ECO:0000318"/>
    <property type="project" value="GO_Central"/>
</dbReference>
<evidence type="ECO:0000256" key="3">
    <source>
        <dbReference type="ARBA" id="ARBA00022801"/>
    </source>
</evidence>
<dbReference type="GO" id="GO:0006515">
    <property type="term" value="P:protein quality control for misfolded or incompletely synthesized proteins"/>
    <property type="evidence" value="ECO:0000318"/>
    <property type="project" value="GO_Central"/>
</dbReference>
<comment type="catalytic activity">
    <reaction evidence="5 6">
        <text>Hydrolysis of proteins to small peptides in the presence of ATP and magnesium. alpha-casein is the usual test substrate. In the absence of ATP, only oligopeptides shorter than five residues are hydrolyzed (such as succinyl-Leu-Tyr-|-NHMec, and Leu-Tyr-Leu-|-Tyr-Trp, in which cleavage of the -Tyr-|-Leu- and -Tyr-|-Trp bonds also occurs).</text>
        <dbReference type="EC" id="3.4.21.92"/>
    </reaction>
</comment>
<dbReference type="Gene3D" id="3.90.226.10">
    <property type="entry name" value="2-enoyl-CoA Hydratase, Chain A, domain 1"/>
    <property type="match status" value="1"/>
</dbReference>
<reference evidence="9 10" key="1">
    <citation type="journal article" date="2014" name="Nat. Commun.">
        <title>Klebsormidium flaccidum genome reveals primary factors for plant terrestrial adaptation.</title>
        <authorList>
            <person name="Hori K."/>
            <person name="Maruyama F."/>
            <person name="Fujisawa T."/>
            <person name="Togashi T."/>
            <person name="Yamamoto N."/>
            <person name="Seo M."/>
            <person name="Sato S."/>
            <person name="Yamada T."/>
            <person name="Mori H."/>
            <person name="Tajima N."/>
            <person name="Moriyama T."/>
            <person name="Ikeuchi M."/>
            <person name="Watanabe M."/>
            <person name="Wada H."/>
            <person name="Kobayashi K."/>
            <person name="Saito M."/>
            <person name="Masuda T."/>
            <person name="Sasaki-Sekimoto Y."/>
            <person name="Mashiguchi K."/>
            <person name="Awai K."/>
            <person name="Shimojima M."/>
            <person name="Masuda S."/>
            <person name="Iwai M."/>
            <person name="Nobusawa T."/>
            <person name="Narise T."/>
            <person name="Kondo S."/>
            <person name="Saito H."/>
            <person name="Sato R."/>
            <person name="Murakawa M."/>
            <person name="Ihara Y."/>
            <person name="Oshima-Yamada Y."/>
            <person name="Ohtaka K."/>
            <person name="Satoh M."/>
            <person name="Sonobe K."/>
            <person name="Ishii M."/>
            <person name="Ohtani R."/>
            <person name="Kanamori-Sato M."/>
            <person name="Honoki R."/>
            <person name="Miyazaki D."/>
            <person name="Mochizuki H."/>
            <person name="Umetsu J."/>
            <person name="Higashi K."/>
            <person name="Shibata D."/>
            <person name="Kamiya Y."/>
            <person name="Sato N."/>
            <person name="Nakamura Y."/>
            <person name="Tabata S."/>
            <person name="Ida S."/>
            <person name="Kurokawa K."/>
            <person name="Ohta H."/>
        </authorList>
    </citation>
    <scope>NUCLEOTIDE SEQUENCE [LARGE SCALE GENOMIC DNA]</scope>
    <source>
        <strain evidence="9 10">NIES-2285</strain>
    </source>
</reference>
<dbReference type="GO" id="GO:0009536">
    <property type="term" value="C:plastid"/>
    <property type="evidence" value="ECO:0007669"/>
    <property type="project" value="UniProtKB-ARBA"/>
</dbReference>
<keyword evidence="10" id="KW-1185">Reference proteome</keyword>
<feature type="region of interest" description="Disordered" evidence="8">
    <location>
        <begin position="52"/>
        <end position="74"/>
    </location>
</feature>
<dbReference type="PANTHER" id="PTHR10381">
    <property type="entry name" value="ATP-DEPENDENT CLP PROTEASE PROTEOLYTIC SUBUNIT"/>
    <property type="match status" value="1"/>
</dbReference>